<proteinExistence type="predicted"/>
<name>A0A225WZD7_9STRA</name>
<dbReference type="Proteomes" id="UP000198211">
    <property type="component" value="Unassembled WGS sequence"/>
</dbReference>
<feature type="compositionally biased region" description="Basic and acidic residues" evidence="1">
    <location>
        <begin position="260"/>
        <end position="282"/>
    </location>
</feature>
<feature type="region of interest" description="Disordered" evidence="1">
    <location>
        <begin position="240"/>
        <end position="282"/>
    </location>
</feature>
<protein>
    <recommendedName>
        <fullName evidence="4">Retrotransposon gag domain-containing protein</fullName>
    </recommendedName>
</protein>
<sequence>MHESHMVTPRSASRQDQVVKENETSRPTPNNYKGPAQQPDRRYDLNKDSSDDGRDLLDVDHLEGDLTEEWTRQIRELHEITTNLPLGNIKSFSGYRNKSVKSTQWLRTFVYEMKGTHTPRNDWYMAFGLSLQDWTLHWYRQLPRKTRRTWKPWSDVLIKYYCSNFNQSAKARSYFAKREDKEHARSAGERFVNGGREAKDHVEHSLDTCDDRGLEERLCHVRVKDIHGLEDMVNDILKRRDRKSKRDSSVRRWSGQNGSRRRESSRNEDSRSNYRRDDRRRDESRYRPRITLADALSDLITALNETSVGPQTSQSGTYDHEYKPNEDSFGDGERRDDEYRYSNRGSEYDYVGEDERGHVAAANDHERRAAAEGTFARSDNRRPKGEGISTMTEGSAATTKWTAAVWSLRSVRRSDSLGAFLRQTVQNV</sequence>
<comment type="caution">
    <text evidence="2">The sequence shown here is derived from an EMBL/GenBank/DDBJ whole genome shotgun (WGS) entry which is preliminary data.</text>
</comment>
<feature type="region of interest" description="Disordered" evidence="1">
    <location>
        <begin position="368"/>
        <end position="394"/>
    </location>
</feature>
<dbReference type="AlphaFoldDB" id="A0A225WZD7"/>
<keyword evidence="3" id="KW-1185">Reference proteome</keyword>
<evidence type="ECO:0008006" key="4">
    <source>
        <dbReference type="Google" id="ProtNLM"/>
    </source>
</evidence>
<evidence type="ECO:0000313" key="3">
    <source>
        <dbReference type="Proteomes" id="UP000198211"/>
    </source>
</evidence>
<feature type="region of interest" description="Disordered" evidence="1">
    <location>
        <begin position="304"/>
        <end position="341"/>
    </location>
</feature>
<feature type="compositionally biased region" description="Basic and acidic residues" evidence="1">
    <location>
        <begin position="318"/>
        <end position="341"/>
    </location>
</feature>
<organism evidence="2 3">
    <name type="scientific">Phytophthora megakarya</name>
    <dbReference type="NCBI Taxonomy" id="4795"/>
    <lineage>
        <taxon>Eukaryota</taxon>
        <taxon>Sar</taxon>
        <taxon>Stramenopiles</taxon>
        <taxon>Oomycota</taxon>
        <taxon>Peronosporomycetes</taxon>
        <taxon>Peronosporales</taxon>
        <taxon>Peronosporaceae</taxon>
        <taxon>Phytophthora</taxon>
    </lineage>
</organism>
<evidence type="ECO:0000256" key="1">
    <source>
        <dbReference type="SAM" id="MobiDB-lite"/>
    </source>
</evidence>
<feature type="region of interest" description="Disordered" evidence="1">
    <location>
        <begin position="1"/>
        <end position="56"/>
    </location>
</feature>
<accession>A0A225WZD7</accession>
<evidence type="ECO:0000313" key="2">
    <source>
        <dbReference type="EMBL" id="OWZ22832.1"/>
    </source>
</evidence>
<dbReference type="STRING" id="4795.A0A225WZD7"/>
<dbReference type="EMBL" id="NBNE01000105">
    <property type="protein sequence ID" value="OWZ22832.1"/>
    <property type="molecule type" value="Genomic_DNA"/>
</dbReference>
<feature type="compositionally biased region" description="Basic and acidic residues" evidence="1">
    <location>
        <begin position="39"/>
        <end position="56"/>
    </location>
</feature>
<gene>
    <name evidence="2" type="ORF">PHMEG_0002386</name>
</gene>
<reference evidence="3" key="1">
    <citation type="submission" date="2017-03" db="EMBL/GenBank/DDBJ databases">
        <title>Phytopthora megakarya and P. palmivora, two closely related causual agents of cacao black pod achieved similar genome size and gene model numbers by different mechanisms.</title>
        <authorList>
            <person name="Ali S."/>
            <person name="Shao J."/>
            <person name="Larry D.J."/>
            <person name="Kronmiller B."/>
            <person name="Shen D."/>
            <person name="Strem M.D."/>
            <person name="Melnick R.L."/>
            <person name="Guiltinan M.J."/>
            <person name="Tyler B.M."/>
            <person name="Meinhardt L.W."/>
            <person name="Bailey B.A."/>
        </authorList>
    </citation>
    <scope>NUCLEOTIDE SEQUENCE [LARGE SCALE GENOMIC DNA]</scope>
    <source>
        <strain evidence="3">zdho120</strain>
    </source>
</reference>
<feature type="compositionally biased region" description="Polar residues" evidence="1">
    <location>
        <begin position="304"/>
        <end position="317"/>
    </location>
</feature>